<dbReference type="InterPro" id="IPR000195">
    <property type="entry name" value="Rab-GAP-TBC_dom"/>
</dbReference>
<gene>
    <name evidence="7" type="ORF">SK128_024367</name>
</gene>
<dbReference type="AlphaFoldDB" id="A0AAN8WBI1"/>
<evidence type="ECO:0000256" key="4">
    <source>
        <dbReference type="ARBA" id="ARBA00023034"/>
    </source>
</evidence>
<evidence type="ECO:0000259" key="5">
    <source>
        <dbReference type="PROSITE" id="PS50086"/>
    </source>
</evidence>
<sequence length="716" mass="80945">MDLEDKKWSGETIFCIIEKYEENYFHFGNTASRDMSLDDEDGTWLLALESALHDGTDDLDLIGITRGRLLPEEHRAEIWNIFLGGKNKITNFASFDEIFDLQEQSIVRADCKTLVDKLGNEEEDKVSVVSDVESIFTHYCKTRHLKYDSSLLWADIVLPFLAAKMARDDIYVCFEEILEKYIPRESGLGAPVYHLLRLILLYHDPELSTFLDSRRITPDLFATSWMRSLFSAVCSLDATMAVWDIYFQERDPFFIIFLSLVILVNARDQVLDMKNESRESIISSMSGIPGGLNVDDVSDFCSLARYYIVKTPATFRKDFSTVIFGSVYMGHGDTCNRVGDLPLSQALCLPVAAEEIIDTCDMLQGAPEDIEQVRFFLVDCRPSDQYNAGHLPNAFHLDSSLMLQHPASFQTAVQGLFMAQRQAVASETPGCGQHLCFIGSGREQEDQYVHMVVASFLQRNTQYVSLAKGGYHAIHDLLVHNINVSLSDHNSKQCLVCAPESQSHSSELADQEDFSLTSKQQPSFMNKFSSFSSVFKTRSAEMKEKLVEYITNPNGEGVAVDRHVSAQDRGKLYRNQEDVFSIEDEDGDSGKDHLEVVKISQWLKKPDVISSFSCHQVKENGYMFKCHLLLMDTLLFVIRESEAKSVEGHVTARRTLASIVKITSKKRHPDLITFKYGTTSPDGDVTISDMDRFLIPKASEATKVIKEQIMKQMESV</sequence>
<dbReference type="InterPro" id="IPR045799">
    <property type="entry name" value="TBC1D23_C"/>
</dbReference>
<dbReference type="PROSITE" id="PS50206">
    <property type="entry name" value="RHODANESE_3"/>
    <property type="match status" value="1"/>
</dbReference>
<feature type="domain" description="Rab-GAP TBC" evidence="5">
    <location>
        <begin position="69"/>
        <end position="250"/>
    </location>
</feature>
<evidence type="ECO:0000256" key="1">
    <source>
        <dbReference type="ARBA" id="ARBA00004601"/>
    </source>
</evidence>
<comment type="caution">
    <text evidence="7">The sequence shown here is derived from an EMBL/GenBank/DDBJ whole genome shotgun (WGS) entry which is preliminary data.</text>
</comment>
<dbReference type="Pfam" id="PF19430">
    <property type="entry name" value="TBC1D23_C"/>
    <property type="match status" value="1"/>
</dbReference>
<keyword evidence="3" id="KW-0217">Developmental protein</keyword>
<name>A0AAN8WBI1_HALRR</name>
<reference evidence="7 8" key="1">
    <citation type="submission" date="2023-11" db="EMBL/GenBank/DDBJ databases">
        <title>Halocaridina rubra genome assembly.</title>
        <authorList>
            <person name="Smith C."/>
        </authorList>
    </citation>
    <scope>NUCLEOTIDE SEQUENCE [LARGE SCALE GENOMIC DNA]</scope>
    <source>
        <strain evidence="7">EP-1</strain>
        <tissue evidence="7">Whole</tissue>
    </source>
</reference>
<dbReference type="Pfam" id="PF00566">
    <property type="entry name" value="RabGAP-TBC"/>
    <property type="match status" value="1"/>
</dbReference>
<evidence type="ECO:0000313" key="7">
    <source>
        <dbReference type="EMBL" id="KAK7026834.1"/>
    </source>
</evidence>
<accession>A0AAN8WBI1</accession>
<keyword evidence="8" id="KW-1185">Reference proteome</keyword>
<dbReference type="PANTHER" id="PTHR13297">
    <property type="entry name" value="TBC1 DOMAIN FAMILY MEMBER 23-RELATED"/>
    <property type="match status" value="1"/>
</dbReference>
<dbReference type="Gene3D" id="1.10.472.80">
    <property type="entry name" value="Ypt/Rab-GAP domain of gyp1p, domain 3"/>
    <property type="match status" value="1"/>
</dbReference>
<keyword evidence="4" id="KW-0333">Golgi apparatus</keyword>
<dbReference type="InterPro" id="IPR001763">
    <property type="entry name" value="Rhodanese-like_dom"/>
</dbReference>
<dbReference type="SUPFAM" id="SSF52821">
    <property type="entry name" value="Rhodanese/Cell cycle control phosphatase"/>
    <property type="match status" value="1"/>
</dbReference>
<dbReference type="Pfam" id="PF00581">
    <property type="entry name" value="Rhodanese"/>
    <property type="match status" value="1"/>
</dbReference>
<dbReference type="InterPro" id="IPR039755">
    <property type="entry name" value="TBC1D23"/>
</dbReference>
<dbReference type="InterPro" id="IPR036873">
    <property type="entry name" value="Rhodanese-like_dom_sf"/>
</dbReference>
<protein>
    <recommendedName>
        <fullName evidence="2">TBC1 domain family member 23</fullName>
    </recommendedName>
</protein>
<evidence type="ECO:0000313" key="8">
    <source>
        <dbReference type="Proteomes" id="UP001381693"/>
    </source>
</evidence>
<dbReference type="GO" id="GO:0099041">
    <property type="term" value="P:vesicle tethering to Golgi"/>
    <property type="evidence" value="ECO:0007669"/>
    <property type="project" value="TreeGrafter"/>
</dbReference>
<dbReference type="Proteomes" id="UP001381693">
    <property type="component" value="Unassembled WGS sequence"/>
</dbReference>
<dbReference type="SMART" id="SM00164">
    <property type="entry name" value="TBC"/>
    <property type="match status" value="1"/>
</dbReference>
<dbReference type="Gene3D" id="3.40.250.10">
    <property type="entry name" value="Rhodanese-like domain"/>
    <property type="match status" value="1"/>
</dbReference>
<dbReference type="InterPro" id="IPR035969">
    <property type="entry name" value="Rab-GAP_TBC_sf"/>
</dbReference>
<evidence type="ECO:0000259" key="6">
    <source>
        <dbReference type="PROSITE" id="PS50206"/>
    </source>
</evidence>
<dbReference type="EMBL" id="JAXCGZ010022695">
    <property type="protein sequence ID" value="KAK7026834.1"/>
    <property type="molecule type" value="Genomic_DNA"/>
</dbReference>
<dbReference type="GO" id="GO:0005802">
    <property type="term" value="C:trans-Golgi network"/>
    <property type="evidence" value="ECO:0007669"/>
    <property type="project" value="TreeGrafter"/>
</dbReference>
<feature type="domain" description="Rhodanese" evidence="6">
    <location>
        <begin position="371"/>
        <end position="406"/>
    </location>
</feature>
<evidence type="ECO:0000256" key="3">
    <source>
        <dbReference type="ARBA" id="ARBA00022473"/>
    </source>
</evidence>
<dbReference type="GO" id="GO:0042147">
    <property type="term" value="P:retrograde transport, endosome to Golgi"/>
    <property type="evidence" value="ECO:0007669"/>
    <property type="project" value="InterPro"/>
</dbReference>
<evidence type="ECO:0000256" key="2">
    <source>
        <dbReference type="ARBA" id="ARBA00014207"/>
    </source>
</evidence>
<dbReference type="PROSITE" id="PS50086">
    <property type="entry name" value="TBC_RABGAP"/>
    <property type="match status" value="1"/>
</dbReference>
<organism evidence="7 8">
    <name type="scientific">Halocaridina rubra</name>
    <name type="common">Hawaiian red shrimp</name>
    <dbReference type="NCBI Taxonomy" id="373956"/>
    <lineage>
        <taxon>Eukaryota</taxon>
        <taxon>Metazoa</taxon>
        <taxon>Ecdysozoa</taxon>
        <taxon>Arthropoda</taxon>
        <taxon>Crustacea</taxon>
        <taxon>Multicrustacea</taxon>
        <taxon>Malacostraca</taxon>
        <taxon>Eumalacostraca</taxon>
        <taxon>Eucarida</taxon>
        <taxon>Decapoda</taxon>
        <taxon>Pleocyemata</taxon>
        <taxon>Caridea</taxon>
        <taxon>Atyoidea</taxon>
        <taxon>Atyidae</taxon>
        <taxon>Halocaridina</taxon>
    </lineage>
</organism>
<dbReference type="PANTHER" id="PTHR13297:SF5">
    <property type="entry name" value="TBC1 DOMAIN FAMILY MEMBER 23"/>
    <property type="match status" value="1"/>
</dbReference>
<dbReference type="CDD" id="cd20788">
    <property type="entry name" value="TBC1D23_C-like"/>
    <property type="match status" value="1"/>
</dbReference>
<dbReference type="GO" id="GO:0005829">
    <property type="term" value="C:cytosol"/>
    <property type="evidence" value="ECO:0007669"/>
    <property type="project" value="GOC"/>
</dbReference>
<comment type="subcellular location">
    <subcellularLocation>
        <location evidence="1">Golgi apparatus</location>
        <location evidence="1">trans-Golgi network</location>
    </subcellularLocation>
</comment>
<dbReference type="SUPFAM" id="SSF47923">
    <property type="entry name" value="Ypt/Rab-GAP domain of gyp1p"/>
    <property type="match status" value="1"/>
</dbReference>
<proteinExistence type="predicted"/>